<dbReference type="EMBL" id="CP098747">
    <property type="protein sequence ID" value="USG62351.1"/>
    <property type="molecule type" value="Genomic_DNA"/>
</dbReference>
<dbReference type="InterPro" id="IPR025870">
    <property type="entry name" value="Glyoxalase-like_dom"/>
</dbReference>
<dbReference type="SUPFAM" id="SSF54593">
    <property type="entry name" value="Glyoxalase/Bleomycin resistance protein/Dihydroxybiphenyl dioxygenase"/>
    <property type="match status" value="2"/>
</dbReference>
<dbReference type="Gene3D" id="3.10.180.10">
    <property type="entry name" value="2,3-Dihydroxybiphenyl 1,2-Dioxygenase, domain 1"/>
    <property type="match status" value="1"/>
</dbReference>
<dbReference type="PANTHER" id="PTHR40265">
    <property type="entry name" value="BLL2707 PROTEIN"/>
    <property type="match status" value="1"/>
</dbReference>
<gene>
    <name evidence="2" type="ORF">NBZ79_05075</name>
</gene>
<dbReference type="PANTHER" id="PTHR40265:SF1">
    <property type="entry name" value="GLYOXALASE-LIKE DOMAIN-CONTAINING PROTEIN"/>
    <property type="match status" value="1"/>
</dbReference>
<organism evidence="2 3">
    <name type="scientific">Sneathiella marina</name>
    <dbReference type="NCBI Taxonomy" id="2950108"/>
    <lineage>
        <taxon>Bacteria</taxon>
        <taxon>Pseudomonadati</taxon>
        <taxon>Pseudomonadota</taxon>
        <taxon>Alphaproteobacteria</taxon>
        <taxon>Sneathiellales</taxon>
        <taxon>Sneathiellaceae</taxon>
        <taxon>Sneathiella</taxon>
    </lineage>
</organism>
<evidence type="ECO:0000313" key="2">
    <source>
        <dbReference type="EMBL" id="USG62351.1"/>
    </source>
</evidence>
<evidence type="ECO:0000313" key="3">
    <source>
        <dbReference type="Proteomes" id="UP001056291"/>
    </source>
</evidence>
<keyword evidence="3" id="KW-1185">Reference proteome</keyword>
<dbReference type="InterPro" id="IPR029068">
    <property type="entry name" value="Glyas_Bleomycin-R_OHBP_Dase"/>
</dbReference>
<dbReference type="Pfam" id="PF13468">
    <property type="entry name" value="Glyoxalase_3"/>
    <property type="match status" value="1"/>
</dbReference>
<protein>
    <submittedName>
        <fullName evidence="2">VOC family protein</fullName>
    </submittedName>
</protein>
<evidence type="ECO:0000259" key="1">
    <source>
        <dbReference type="Pfam" id="PF13468"/>
    </source>
</evidence>
<dbReference type="RefSeq" id="WP_251936044.1">
    <property type="nucleotide sequence ID" value="NZ_CP098747.1"/>
</dbReference>
<feature type="domain" description="Glyoxalase-like" evidence="1">
    <location>
        <begin position="8"/>
        <end position="187"/>
    </location>
</feature>
<dbReference type="Proteomes" id="UP001056291">
    <property type="component" value="Chromosome"/>
</dbReference>
<proteinExistence type="predicted"/>
<reference evidence="2" key="1">
    <citation type="submission" date="2022-06" db="EMBL/GenBank/DDBJ databases">
        <title>Sneathiella actinostolidae sp. nov., isolated from a sea anemonein the Western Pacific Ocean.</title>
        <authorList>
            <person name="Wei M.J."/>
        </authorList>
    </citation>
    <scope>NUCLEOTIDE SEQUENCE</scope>
    <source>
        <strain evidence="2">PHK-P5</strain>
    </source>
</reference>
<sequence length="286" mass="31483">MPHNIVGIDHSLIGVNDLEDAKLRFQSLGFTLTPRGAHIGWGTANYCIMFEKDYIELLGIINPGIETNGLDIALKERGEGLLGLALASDDPEQTHASLSSAGLDPSDLLQLKRKLELPDGDVVPEFKLIRLQPFGLTEKQLFICHHLTPHLIRNDQWMRHANGATGIASMVIVVDDPAALASYYRNLCGHINVTMTDDTLNVRVGEGALIFVNDKDLDMLFPGLYLPSDFPALPYMMAMSIAVKDLAATQSYLDTQRITYQVIANGALRVNQADTTGVLLEFVQER</sequence>
<accession>A0ABY4WCI2</accession>
<name>A0ABY4WCI2_9PROT</name>